<proteinExistence type="predicted"/>
<dbReference type="EMBL" id="JAKFHA010000003">
    <property type="protein sequence ID" value="MCF2527326.1"/>
    <property type="molecule type" value="Genomic_DNA"/>
</dbReference>
<accession>A0AA41TZB4</accession>
<protein>
    <submittedName>
        <fullName evidence="1">Uncharacterized protein</fullName>
    </submittedName>
</protein>
<evidence type="ECO:0000313" key="2">
    <source>
        <dbReference type="Proteomes" id="UP001165378"/>
    </source>
</evidence>
<evidence type="ECO:0000313" key="1">
    <source>
        <dbReference type="EMBL" id="MCF2527326.1"/>
    </source>
</evidence>
<dbReference type="Proteomes" id="UP001165378">
    <property type="component" value="Unassembled WGS sequence"/>
</dbReference>
<comment type="caution">
    <text evidence="1">The sequence shown here is derived from an EMBL/GenBank/DDBJ whole genome shotgun (WGS) entry which is preliminary data.</text>
</comment>
<dbReference type="RefSeq" id="WP_235051462.1">
    <property type="nucleotide sequence ID" value="NZ_JAKFHA010000003.1"/>
</dbReference>
<sequence>MVQRIRIPWSVAVLMRRDSHLPMLDLIEQLASDYDALDATDARSARL</sequence>
<keyword evidence="2" id="KW-1185">Reference proteome</keyword>
<organism evidence="1 2">
    <name type="scientific">Yinghuangia soli</name>
    <dbReference type="NCBI Taxonomy" id="2908204"/>
    <lineage>
        <taxon>Bacteria</taxon>
        <taxon>Bacillati</taxon>
        <taxon>Actinomycetota</taxon>
        <taxon>Actinomycetes</taxon>
        <taxon>Kitasatosporales</taxon>
        <taxon>Streptomycetaceae</taxon>
        <taxon>Yinghuangia</taxon>
    </lineage>
</organism>
<gene>
    <name evidence="1" type="ORF">LZ495_08880</name>
</gene>
<dbReference type="AlphaFoldDB" id="A0AA41TZB4"/>
<reference evidence="1" key="1">
    <citation type="submission" date="2022-01" db="EMBL/GenBank/DDBJ databases">
        <title>Genome-Based Taxonomic Classification of the Phylum Actinobacteria.</title>
        <authorList>
            <person name="Gao Y."/>
        </authorList>
    </citation>
    <scope>NUCLEOTIDE SEQUENCE</scope>
    <source>
        <strain evidence="1">KLBMP 8922</strain>
    </source>
</reference>
<name>A0AA41TZB4_9ACTN</name>